<keyword evidence="5 6" id="KW-0072">Autophagy</keyword>
<evidence type="ECO:0000259" key="7">
    <source>
        <dbReference type="Pfam" id="PF04106"/>
    </source>
</evidence>
<comment type="similarity">
    <text evidence="2 6">Belongs to the ATG5 family.</text>
</comment>
<evidence type="ECO:0000259" key="9">
    <source>
        <dbReference type="Pfam" id="PF20638"/>
    </source>
</evidence>
<evidence type="ECO:0000256" key="3">
    <source>
        <dbReference type="ARBA" id="ARBA00022499"/>
    </source>
</evidence>
<dbReference type="InterPro" id="IPR042526">
    <property type="entry name" value="Atg5_HR"/>
</dbReference>
<dbReference type="STRING" id="983966.A0A1E4S3D9"/>
<dbReference type="OrthoDB" id="272162at2759"/>
<protein>
    <recommendedName>
        <fullName evidence="6">Autophagy protein 5</fullName>
    </recommendedName>
</protein>
<name>A0A1E4S3D9_CYBJN</name>
<evidence type="ECO:0000256" key="1">
    <source>
        <dbReference type="ARBA" id="ARBA00004623"/>
    </source>
</evidence>
<dbReference type="InterPro" id="IPR007239">
    <property type="entry name" value="Atg5"/>
</dbReference>
<dbReference type="GO" id="GO:0061908">
    <property type="term" value="C:phagophore"/>
    <property type="evidence" value="ECO:0007669"/>
    <property type="project" value="TreeGrafter"/>
</dbReference>
<comment type="function">
    <text evidence="6">Involved in cytoplasm to vacuole transport (Cvt) and autophagic vesicle formation.</text>
</comment>
<dbReference type="EMBL" id="KV453929">
    <property type="protein sequence ID" value="ODV74021.1"/>
    <property type="molecule type" value="Genomic_DNA"/>
</dbReference>
<accession>A0A1E4S3D9</accession>
<dbReference type="Gene3D" id="3.10.20.620">
    <property type="match status" value="1"/>
</dbReference>
<dbReference type="GeneID" id="30990790"/>
<evidence type="ECO:0000256" key="5">
    <source>
        <dbReference type="ARBA" id="ARBA00023006"/>
    </source>
</evidence>
<dbReference type="Pfam" id="PF20638">
    <property type="entry name" value="ATG5_UblA"/>
    <property type="match status" value="1"/>
</dbReference>
<dbReference type="AlphaFoldDB" id="A0A1E4S3D9"/>
<dbReference type="RefSeq" id="XP_020071060.1">
    <property type="nucleotide sequence ID" value="XM_020216394.1"/>
</dbReference>
<dbReference type="InterPro" id="IPR042527">
    <property type="entry name" value="Atg5_UblA_dom_sf"/>
</dbReference>
<dbReference type="Gene3D" id="3.10.20.90">
    <property type="entry name" value="Phosphatidylinositol 3-kinase Catalytic Subunit, Chain A, domain 1"/>
    <property type="match status" value="1"/>
</dbReference>
<dbReference type="Gene3D" id="1.10.246.190">
    <property type="entry name" value="Autophagy protein Apg5, helix rich domain"/>
    <property type="match status" value="1"/>
</dbReference>
<comment type="subunit">
    <text evidence="6">Conjugated with ATG12.</text>
</comment>
<keyword evidence="6" id="KW-0472">Membrane</keyword>
<keyword evidence="6" id="KW-0813">Transport</keyword>
<evidence type="ECO:0000256" key="2">
    <source>
        <dbReference type="ARBA" id="ARBA00006910"/>
    </source>
</evidence>
<feature type="domain" description="Autophagy protein ATG5 UblA" evidence="9">
    <location>
        <begin position="9"/>
        <end position="82"/>
    </location>
</feature>
<evidence type="ECO:0000259" key="8">
    <source>
        <dbReference type="Pfam" id="PF20637"/>
    </source>
</evidence>
<dbReference type="GO" id="GO:0034045">
    <property type="term" value="C:phagophore assembly site membrane"/>
    <property type="evidence" value="ECO:0007669"/>
    <property type="project" value="UniProtKB-SubCell"/>
</dbReference>
<comment type="subcellular location">
    <subcellularLocation>
        <location evidence="1 6">Preautophagosomal structure membrane</location>
        <topology evidence="1 6">Peripheral membrane protein</topology>
    </subcellularLocation>
</comment>
<evidence type="ECO:0000256" key="6">
    <source>
        <dbReference type="RuleBase" id="RU361202"/>
    </source>
</evidence>
<dbReference type="InterPro" id="IPR048940">
    <property type="entry name" value="ATG5_HBR"/>
</dbReference>
<evidence type="ECO:0000256" key="4">
    <source>
        <dbReference type="ARBA" id="ARBA00022843"/>
    </source>
</evidence>
<keyword evidence="4 6" id="KW-0832">Ubl conjugation</keyword>
<dbReference type="InterPro" id="IPR048939">
    <property type="entry name" value="ATG5_UblA"/>
</dbReference>
<keyword evidence="3 6" id="KW-1017">Isopeptide bond</keyword>
<dbReference type="GO" id="GO:0044233">
    <property type="term" value="C:mitochondria-associated endoplasmic reticulum membrane contact site"/>
    <property type="evidence" value="ECO:0007669"/>
    <property type="project" value="TreeGrafter"/>
</dbReference>
<gene>
    <name evidence="10" type="ORF">CYBJADRAFT_172781</name>
</gene>
<sequence>MSEIARKVWEGSINCIVSYRGTECYLRVFRNSYFPLYFQLLSSYFNDEVSFLYTEDDVPVAWNKPIGVLYDLMQGTSPWRLSCGTKADEYPEYILPLTDVESYWCNQMKEACYIHNGNSKQMMSLSRDDSLTFWHSVVTHNQTTWFRMFAKLHLQFKRIPIRLYLNDSKLDKVVQWHGQTLGEAMCELIPELFDMKRWRNNDQVSVVLHGVEPPLQCPVDDLYRECVYVDGFLHLCVIVKPNLSDAESKAEGES</sequence>
<keyword evidence="11" id="KW-1185">Reference proteome</keyword>
<dbReference type="GO" id="GO:0019776">
    <property type="term" value="F:Atg8-family ligase activity"/>
    <property type="evidence" value="ECO:0007669"/>
    <property type="project" value="TreeGrafter"/>
</dbReference>
<dbReference type="InterPro" id="IPR048318">
    <property type="entry name" value="ATG5_UblB"/>
</dbReference>
<dbReference type="GO" id="GO:0005776">
    <property type="term" value="C:autophagosome"/>
    <property type="evidence" value="ECO:0007669"/>
    <property type="project" value="TreeGrafter"/>
</dbReference>
<feature type="domain" description="Autophagy protein ATG5 UblB" evidence="7">
    <location>
        <begin position="158"/>
        <end position="237"/>
    </location>
</feature>
<reference evidence="10 11" key="1">
    <citation type="journal article" date="2016" name="Proc. Natl. Acad. Sci. U.S.A.">
        <title>Comparative genomics of biotechnologically important yeasts.</title>
        <authorList>
            <person name="Riley R."/>
            <person name="Haridas S."/>
            <person name="Wolfe K.H."/>
            <person name="Lopes M.R."/>
            <person name="Hittinger C.T."/>
            <person name="Goeker M."/>
            <person name="Salamov A.A."/>
            <person name="Wisecaver J.H."/>
            <person name="Long T.M."/>
            <person name="Calvey C.H."/>
            <person name="Aerts A.L."/>
            <person name="Barry K.W."/>
            <person name="Choi C."/>
            <person name="Clum A."/>
            <person name="Coughlan A.Y."/>
            <person name="Deshpande S."/>
            <person name="Douglass A.P."/>
            <person name="Hanson S.J."/>
            <person name="Klenk H.-P."/>
            <person name="LaButti K.M."/>
            <person name="Lapidus A."/>
            <person name="Lindquist E.A."/>
            <person name="Lipzen A.M."/>
            <person name="Meier-Kolthoff J.P."/>
            <person name="Ohm R.A."/>
            <person name="Otillar R.P."/>
            <person name="Pangilinan J.L."/>
            <person name="Peng Y."/>
            <person name="Rokas A."/>
            <person name="Rosa C.A."/>
            <person name="Scheuner C."/>
            <person name="Sibirny A.A."/>
            <person name="Slot J.C."/>
            <person name="Stielow J.B."/>
            <person name="Sun H."/>
            <person name="Kurtzman C.P."/>
            <person name="Blackwell M."/>
            <person name="Grigoriev I.V."/>
            <person name="Jeffries T.W."/>
        </authorList>
    </citation>
    <scope>NUCLEOTIDE SEQUENCE [LARGE SCALE GENOMIC DNA]</scope>
    <source>
        <strain evidence="11">ATCC 18201 / CBS 1600 / BCRC 20928 / JCM 3617 / NBRC 0987 / NRRL Y-1542</strain>
    </source>
</reference>
<dbReference type="Pfam" id="PF04106">
    <property type="entry name" value="ATG5_UblB"/>
    <property type="match status" value="1"/>
</dbReference>
<dbReference type="Proteomes" id="UP000094389">
    <property type="component" value="Unassembled WGS sequence"/>
</dbReference>
<dbReference type="PANTHER" id="PTHR13040">
    <property type="entry name" value="AUTOPHAGY PROTEIN 5"/>
    <property type="match status" value="1"/>
</dbReference>
<evidence type="ECO:0000313" key="10">
    <source>
        <dbReference type="EMBL" id="ODV74021.1"/>
    </source>
</evidence>
<dbReference type="GO" id="GO:0000422">
    <property type="term" value="P:autophagy of mitochondrion"/>
    <property type="evidence" value="ECO:0007669"/>
    <property type="project" value="TreeGrafter"/>
</dbReference>
<feature type="domain" description="Autophagy protein ATG5 alpha-helical bundle region" evidence="8">
    <location>
        <begin position="99"/>
        <end position="153"/>
    </location>
</feature>
<dbReference type="GO" id="GO:0034727">
    <property type="term" value="P:piecemeal microautophagy of the nucleus"/>
    <property type="evidence" value="ECO:0007669"/>
    <property type="project" value="TreeGrafter"/>
</dbReference>
<dbReference type="GO" id="GO:0006995">
    <property type="term" value="P:cellular response to nitrogen starvation"/>
    <property type="evidence" value="ECO:0007669"/>
    <property type="project" value="TreeGrafter"/>
</dbReference>
<dbReference type="PANTHER" id="PTHR13040:SF2">
    <property type="entry name" value="AUTOPHAGY PROTEIN 5"/>
    <property type="match status" value="1"/>
</dbReference>
<proteinExistence type="inferred from homology"/>
<dbReference type="Pfam" id="PF20637">
    <property type="entry name" value="ATG5_HBR"/>
    <property type="match status" value="1"/>
</dbReference>
<dbReference type="GO" id="GO:0034274">
    <property type="term" value="C:Atg12-Atg5-Atg16 complex"/>
    <property type="evidence" value="ECO:0007669"/>
    <property type="project" value="TreeGrafter"/>
</dbReference>
<organism evidence="10 11">
    <name type="scientific">Cyberlindnera jadinii (strain ATCC 18201 / CBS 1600 / BCRC 20928 / JCM 3617 / NBRC 0987 / NRRL Y-1542)</name>
    <name type="common">Torula yeast</name>
    <name type="synonym">Candida utilis</name>
    <dbReference type="NCBI Taxonomy" id="983966"/>
    <lineage>
        <taxon>Eukaryota</taxon>
        <taxon>Fungi</taxon>
        <taxon>Dikarya</taxon>
        <taxon>Ascomycota</taxon>
        <taxon>Saccharomycotina</taxon>
        <taxon>Saccharomycetes</taxon>
        <taxon>Phaffomycetales</taxon>
        <taxon>Phaffomycetaceae</taxon>
        <taxon>Cyberlindnera</taxon>
    </lineage>
</organism>
<evidence type="ECO:0000313" key="11">
    <source>
        <dbReference type="Proteomes" id="UP000094389"/>
    </source>
</evidence>